<sequence length="1227" mass="138022">MIPEEFGRFALKRPMFFTGKEEELCGQQAKTGQSNTLFVKAFGGRHFVPHRVLSAQQEYFISLLKYIEEEAQSILVIYKCTMDYDKKIGLKLLQLDELSLRVLCIGAPFLKSLDLSMLNIQLFPRELLCKLTSNLSTLYLNWNQLDMTFFDQLHTYARSLKSARAKRNQKKGVKSCLATLREIQLQGNRLMGTLPSNPLAHLKNLKRLNLRNNQIDSLKNINILEGLQVLMLENNQLTTVHGDLFKLRALEFLYLANNRIGQPLVGAGLRNLTSLRVIDLSNNALLTLPGTIFVLEQLEVLNASHNSLMQLPSIQNASNPRAGKIKVVDLSYNCIGTLPIGLAKVTNHLDISHNRIRIIPASLLKWLANTAQIKKCRASQFFQIDIQENPLTWPPPSVAADGIDGILEFYYESRTESQSYHGLRVFFLGGSECGKTSLALSMLDGQSRFTDSTEEKTFGIDKFEIPFDAGGLKVSESNSSTDGVDMEITTRPTNLSIWDCSGQECYTSMISYFSTSPAVAAILVDVSEYGVKHKPTGQHTGVGQYDAKFHSCIGRWIDVMMLRTNQVIVVLVGTKCDKVTSANELNLRLLKMHADTTSYIGIRNHWLSGEIDRIEALPTISPSTEEFYERLNKVHQTTHVSLWPTAISTTSAENSSAGSLSWYELCRALFGLSMQSKKITPHVLAPLPQIWSDIETYLEDLRNVQPVHSARSKANSTERVIFAKTALSAIIEDEFHISSMDTAILFRYLYDTGQIYAPDFMLTKKEKNHLGSTSKPCPTHLISINPSLTFEPMKYLLNPHLNSLLHSPQKKLSSIPSSQTFITNLLRKFRSATWAGASRRFEECRAELSKGRGVVLADLWTAMTEYCGLLICGSNIKTGRYFVEIIWRWMELAYPVPESGSRDFVESEQKDETVTDWMMHTTPMELALQSGIYGENRPASSGARNSLAFPGSPPTGEATNSTSVGSVGLPALLFPCLITKKSPPTVGSCAAAWELACSDGPPAITPVLRFYHNFPEECFTRITVRLNWPEIFKFYYTFHWKTGVQMHNPDYNVIVRLSLDKSIDEDCFVRFEVRALPLVQPCAAERTEDVSGREKPTPGETNVDIDQNSQLLLNKTGSNNSEEANEDQKEKMKRKGRPRWHGWPISEESLWDLIIPVLKEIESVLCAYPGLCYKRMLECPNCKELTFSGEWLTPQEIQTTRYRKCPACVYKLASCLIAPPERGKEYP</sequence>
<dbReference type="InterPro" id="IPR003591">
    <property type="entry name" value="Leu-rich_rpt_typical-subtyp"/>
</dbReference>
<comment type="caution">
    <text evidence="4">The sequence shown here is derived from an EMBL/GenBank/DDBJ whole genome shotgun (WGS) entry which is preliminary data.</text>
</comment>
<dbReference type="SMART" id="SM00369">
    <property type="entry name" value="LRR_TYP"/>
    <property type="match status" value="5"/>
</dbReference>
<evidence type="ECO:0000256" key="1">
    <source>
        <dbReference type="ARBA" id="ARBA00022614"/>
    </source>
</evidence>
<dbReference type="EMBL" id="CAXLJL010000601">
    <property type="protein sequence ID" value="CAL5139507.1"/>
    <property type="molecule type" value="Genomic_DNA"/>
</dbReference>
<dbReference type="InterPro" id="IPR001611">
    <property type="entry name" value="Leu-rich_rpt"/>
</dbReference>
<dbReference type="Gene3D" id="3.80.10.10">
    <property type="entry name" value="Ribonuclease Inhibitor"/>
    <property type="match status" value="1"/>
</dbReference>
<evidence type="ECO:0000313" key="5">
    <source>
        <dbReference type="Proteomes" id="UP001497525"/>
    </source>
</evidence>
<keyword evidence="1" id="KW-0433">Leucine-rich repeat</keyword>
<evidence type="ECO:0000256" key="2">
    <source>
        <dbReference type="ARBA" id="ARBA00022737"/>
    </source>
</evidence>
<protein>
    <submittedName>
        <fullName evidence="4">Uncharacterized protein</fullName>
    </submittedName>
</protein>
<feature type="region of interest" description="Disordered" evidence="3">
    <location>
        <begin position="1087"/>
        <end position="1138"/>
    </location>
</feature>
<dbReference type="GO" id="GO:0009966">
    <property type="term" value="P:regulation of signal transduction"/>
    <property type="evidence" value="ECO:0007669"/>
    <property type="project" value="UniProtKB-ARBA"/>
</dbReference>
<dbReference type="Pfam" id="PF08477">
    <property type="entry name" value="Roc"/>
    <property type="match status" value="1"/>
</dbReference>
<evidence type="ECO:0000256" key="3">
    <source>
        <dbReference type="SAM" id="MobiDB-lite"/>
    </source>
</evidence>
<dbReference type="Proteomes" id="UP001497525">
    <property type="component" value="Unassembled WGS sequence"/>
</dbReference>
<evidence type="ECO:0000313" key="4">
    <source>
        <dbReference type="EMBL" id="CAL5139507.1"/>
    </source>
</evidence>
<dbReference type="PANTHER" id="PTHR24366">
    <property type="entry name" value="IG(IMMUNOGLOBULIN) AND LRR(LEUCINE RICH REPEAT) DOMAINS"/>
    <property type="match status" value="1"/>
</dbReference>
<feature type="compositionally biased region" description="Basic and acidic residues" evidence="3">
    <location>
        <begin position="1087"/>
        <end position="1097"/>
    </location>
</feature>
<dbReference type="SUPFAM" id="SSF52540">
    <property type="entry name" value="P-loop containing nucleoside triphosphate hydrolases"/>
    <property type="match status" value="1"/>
</dbReference>
<dbReference type="AlphaFoldDB" id="A0AAV2TVW4"/>
<dbReference type="PROSITE" id="PS51450">
    <property type="entry name" value="LRR"/>
    <property type="match status" value="2"/>
</dbReference>
<gene>
    <name evidence="4" type="ORF">CDAUBV1_LOCUS14537</name>
</gene>
<feature type="region of interest" description="Disordered" evidence="3">
    <location>
        <begin position="938"/>
        <end position="962"/>
    </location>
</feature>
<dbReference type="PANTHER" id="PTHR24366:SF96">
    <property type="entry name" value="LEUCINE RICH REPEAT CONTAINING 53"/>
    <property type="match status" value="1"/>
</dbReference>
<dbReference type="InterPro" id="IPR032675">
    <property type="entry name" value="LRR_dom_sf"/>
</dbReference>
<dbReference type="InterPro" id="IPR027417">
    <property type="entry name" value="P-loop_NTPase"/>
</dbReference>
<dbReference type="Gene3D" id="3.40.50.300">
    <property type="entry name" value="P-loop containing nucleotide triphosphate hydrolases"/>
    <property type="match status" value="1"/>
</dbReference>
<name>A0AAV2TVW4_CALDB</name>
<accession>A0AAV2TVW4</accession>
<proteinExistence type="predicted"/>
<reference evidence="4" key="1">
    <citation type="submission" date="2024-06" db="EMBL/GenBank/DDBJ databases">
        <authorList>
            <person name="Liu X."/>
            <person name="Lenzi L."/>
            <person name="Haldenby T S."/>
            <person name="Uol C."/>
        </authorList>
    </citation>
    <scope>NUCLEOTIDE SEQUENCE</scope>
</reference>
<keyword evidence="2" id="KW-0677">Repeat</keyword>
<dbReference type="PRINTS" id="PR00449">
    <property type="entry name" value="RASTRNSFRMNG"/>
</dbReference>
<dbReference type="SUPFAM" id="SSF52058">
    <property type="entry name" value="L domain-like"/>
    <property type="match status" value="1"/>
</dbReference>
<organism evidence="4 5">
    <name type="scientific">Calicophoron daubneyi</name>
    <name type="common">Rumen fluke</name>
    <name type="synonym">Paramphistomum daubneyi</name>
    <dbReference type="NCBI Taxonomy" id="300641"/>
    <lineage>
        <taxon>Eukaryota</taxon>
        <taxon>Metazoa</taxon>
        <taxon>Spiralia</taxon>
        <taxon>Lophotrochozoa</taxon>
        <taxon>Platyhelminthes</taxon>
        <taxon>Trematoda</taxon>
        <taxon>Digenea</taxon>
        <taxon>Plagiorchiida</taxon>
        <taxon>Pronocephalata</taxon>
        <taxon>Paramphistomoidea</taxon>
        <taxon>Paramphistomidae</taxon>
        <taxon>Calicophoron</taxon>
    </lineage>
</organism>
<feature type="compositionally biased region" description="Polar residues" evidence="3">
    <location>
        <begin position="1104"/>
        <end position="1122"/>
    </location>
</feature>